<keyword evidence="4" id="KW-0067">ATP-binding</keyword>
<evidence type="ECO:0000256" key="4">
    <source>
        <dbReference type="ARBA" id="ARBA00022840"/>
    </source>
</evidence>
<comment type="caution">
    <text evidence="6">The sequence shown here is derived from an EMBL/GenBank/DDBJ whole genome shotgun (WGS) entry which is preliminary data.</text>
</comment>
<dbReference type="RefSeq" id="WP_053187159.1">
    <property type="nucleotide sequence ID" value="NZ_LGIA01000195.1"/>
</dbReference>
<proteinExistence type="inferred from homology"/>
<keyword evidence="3" id="KW-0547">Nucleotide-binding</keyword>
<dbReference type="PANTHER" id="PTHR43335:SF4">
    <property type="entry name" value="ABC TRANSPORTER, ATP-BINDING PROTEIN"/>
    <property type="match status" value="1"/>
</dbReference>
<dbReference type="InterPro" id="IPR003439">
    <property type="entry name" value="ABC_transporter-like_ATP-bd"/>
</dbReference>
<dbReference type="SUPFAM" id="SSF52540">
    <property type="entry name" value="P-loop containing nucleoside triphosphate hydrolases"/>
    <property type="match status" value="1"/>
</dbReference>
<dbReference type="OrthoDB" id="9801987at2"/>
<keyword evidence="7" id="KW-1185">Reference proteome</keyword>
<dbReference type="SMART" id="SM00382">
    <property type="entry name" value="AAA"/>
    <property type="match status" value="1"/>
</dbReference>
<evidence type="ECO:0000259" key="5">
    <source>
        <dbReference type="PROSITE" id="PS50893"/>
    </source>
</evidence>
<dbReference type="EMBL" id="LGIA01000195">
    <property type="protein sequence ID" value="KOH43212.1"/>
    <property type="molecule type" value="Genomic_DNA"/>
</dbReference>
<sequence length="309" mass="34547">MPVQVENISKTYGSQKALDQLSFRFDDGELVGFLGPNGAGKSTLMKILTGYLAPDEGQVILNGEKMTSENYALRRHIGYLPENNPLYTDLYVKEFLSFAAGFYQLQHKKQKVAEAIEMTGLGLEQHKKIGALSKGYRQRVGLAQALIHNPSVLILDEPTTGLDPNQLDDIRALIRQISREKTVLFSSHIMQEVEAICNRVIIINRGKIVTDGPVELVRSAQLVTKQQVLVELSSPVDRELWQKLPGVDTVEILSEKSFLAIALDERDLRPAIFQFAVEQGLIILTMNEQQAGLESVFRELTKGQTELTR</sequence>
<gene>
    <name evidence="6" type="ORF">NC99_39430</name>
</gene>
<dbReference type="Gene3D" id="3.40.50.300">
    <property type="entry name" value="P-loop containing nucleotide triphosphate hydrolases"/>
    <property type="match status" value="1"/>
</dbReference>
<evidence type="ECO:0000313" key="6">
    <source>
        <dbReference type="EMBL" id="KOH43212.1"/>
    </source>
</evidence>
<evidence type="ECO:0000256" key="3">
    <source>
        <dbReference type="ARBA" id="ARBA00022741"/>
    </source>
</evidence>
<comment type="similarity">
    <text evidence="1">Belongs to the ABC transporter superfamily.</text>
</comment>
<protein>
    <submittedName>
        <fullName evidence="6">Gliding motility protein GldA</fullName>
    </submittedName>
</protein>
<dbReference type="NCBIfam" id="TIGR03522">
    <property type="entry name" value="GldA_ABC_ATP"/>
    <property type="match status" value="1"/>
</dbReference>
<dbReference type="PANTHER" id="PTHR43335">
    <property type="entry name" value="ABC TRANSPORTER, ATP-BINDING PROTEIN"/>
    <property type="match status" value="1"/>
</dbReference>
<accession>A0A0L8V4V3</accession>
<dbReference type="InterPro" id="IPR019864">
    <property type="entry name" value="Motility-assoc_ABC_GldA"/>
</dbReference>
<feature type="domain" description="ABC transporter" evidence="5">
    <location>
        <begin position="3"/>
        <end position="230"/>
    </location>
</feature>
<dbReference type="CDD" id="cd03230">
    <property type="entry name" value="ABC_DR_subfamily_A"/>
    <property type="match status" value="1"/>
</dbReference>
<evidence type="ECO:0000256" key="1">
    <source>
        <dbReference type="ARBA" id="ARBA00005417"/>
    </source>
</evidence>
<keyword evidence="2" id="KW-0813">Transport</keyword>
<dbReference type="GO" id="GO:0005524">
    <property type="term" value="F:ATP binding"/>
    <property type="evidence" value="ECO:0007669"/>
    <property type="project" value="UniProtKB-KW"/>
</dbReference>
<reference evidence="7" key="1">
    <citation type="submission" date="2015-07" db="EMBL/GenBank/DDBJ databases">
        <title>Genome sequencing of Sunxiuqinia dokdonensis strain SK.</title>
        <authorList>
            <person name="Ahn S."/>
            <person name="Kim B.-C."/>
        </authorList>
    </citation>
    <scope>NUCLEOTIDE SEQUENCE [LARGE SCALE GENOMIC DNA]</scope>
    <source>
        <strain evidence="7">SK</strain>
    </source>
</reference>
<dbReference type="InterPro" id="IPR027417">
    <property type="entry name" value="P-loop_NTPase"/>
</dbReference>
<name>A0A0L8V4V3_9BACT</name>
<evidence type="ECO:0000256" key="2">
    <source>
        <dbReference type="ARBA" id="ARBA00022448"/>
    </source>
</evidence>
<dbReference type="GO" id="GO:0016887">
    <property type="term" value="F:ATP hydrolysis activity"/>
    <property type="evidence" value="ECO:0007669"/>
    <property type="project" value="InterPro"/>
</dbReference>
<dbReference type="PROSITE" id="PS50893">
    <property type="entry name" value="ABC_TRANSPORTER_2"/>
    <property type="match status" value="1"/>
</dbReference>
<evidence type="ECO:0000313" key="7">
    <source>
        <dbReference type="Proteomes" id="UP000036958"/>
    </source>
</evidence>
<dbReference type="Proteomes" id="UP000036958">
    <property type="component" value="Unassembled WGS sequence"/>
</dbReference>
<dbReference type="STRING" id="1409788.NC99_39430"/>
<dbReference type="InterPro" id="IPR003593">
    <property type="entry name" value="AAA+_ATPase"/>
</dbReference>
<organism evidence="6 7">
    <name type="scientific">Sunxiuqinia dokdonensis</name>
    <dbReference type="NCBI Taxonomy" id="1409788"/>
    <lineage>
        <taxon>Bacteria</taxon>
        <taxon>Pseudomonadati</taxon>
        <taxon>Bacteroidota</taxon>
        <taxon>Bacteroidia</taxon>
        <taxon>Marinilabiliales</taxon>
        <taxon>Prolixibacteraceae</taxon>
        <taxon>Sunxiuqinia</taxon>
    </lineage>
</organism>
<dbReference type="Pfam" id="PF00005">
    <property type="entry name" value="ABC_tran"/>
    <property type="match status" value="1"/>
</dbReference>
<dbReference type="AlphaFoldDB" id="A0A0L8V4V3"/>